<dbReference type="EMBL" id="CAVLGL010000068">
    <property type="protein sequence ID" value="CAK1584992.1"/>
    <property type="molecule type" value="Genomic_DNA"/>
</dbReference>
<dbReference type="InterPro" id="IPR057670">
    <property type="entry name" value="SH3_retrovirus"/>
</dbReference>
<dbReference type="InterPro" id="IPR013103">
    <property type="entry name" value="RVT_2"/>
</dbReference>
<dbReference type="InterPro" id="IPR001584">
    <property type="entry name" value="Integrase_cat-core"/>
</dbReference>
<gene>
    <name evidence="4" type="ORF">PARMNEM_LOCUS6139</name>
</gene>
<feature type="domain" description="Integrase catalytic" evidence="3">
    <location>
        <begin position="1"/>
        <end position="124"/>
    </location>
</feature>
<dbReference type="Pfam" id="PF07727">
    <property type="entry name" value="RVT_2"/>
    <property type="match status" value="1"/>
</dbReference>
<dbReference type="PANTHER" id="PTHR42648:SF24">
    <property type="entry name" value="INTEGRASE CATALYTIC DOMAIN-CONTAINING PROTEIN"/>
    <property type="match status" value="1"/>
</dbReference>
<evidence type="ECO:0000313" key="5">
    <source>
        <dbReference type="Proteomes" id="UP001314205"/>
    </source>
</evidence>
<keyword evidence="1" id="KW-0479">Metal-binding</keyword>
<dbReference type="GO" id="GO:0042575">
    <property type="term" value="C:DNA polymerase complex"/>
    <property type="evidence" value="ECO:0007669"/>
    <property type="project" value="UniProtKB-ARBA"/>
</dbReference>
<dbReference type="InterPro" id="IPR039537">
    <property type="entry name" value="Retrotran_Ty1/copia-like"/>
</dbReference>
<keyword evidence="5" id="KW-1185">Reference proteome</keyword>
<evidence type="ECO:0000313" key="4">
    <source>
        <dbReference type="EMBL" id="CAK1584992.1"/>
    </source>
</evidence>
<dbReference type="SUPFAM" id="SSF56672">
    <property type="entry name" value="DNA/RNA polymerases"/>
    <property type="match status" value="1"/>
</dbReference>
<organism evidence="4 5">
    <name type="scientific">Parnassius mnemosyne</name>
    <name type="common">clouded apollo</name>
    <dbReference type="NCBI Taxonomy" id="213953"/>
    <lineage>
        <taxon>Eukaryota</taxon>
        <taxon>Metazoa</taxon>
        <taxon>Ecdysozoa</taxon>
        <taxon>Arthropoda</taxon>
        <taxon>Hexapoda</taxon>
        <taxon>Insecta</taxon>
        <taxon>Pterygota</taxon>
        <taxon>Neoptera</taxon>
        <taxon>Endopterygota</taxon>
        <taxon>Lepidoptera</taxon>
        <taxon>Glossata</taxon>
        <taxon>Ditrysia</taxon>
        <taxon>Papilionoidea</taxon>
        <taxon>Papilionidae</taxon>
        <taxon>Parnassiinae</taxon>
        <taxon>Parnassini</taxon>
        <taxon>Parnassius</taxon>
        <taxon>Driopa</taxon>
    </lineage>
</organism>
<dbReference type="GO" id="GO:0046872">
    <property type="term" value="F:metal ion binding"/>
    <property type="evidence" value="ECO:0007669"/>
    <property type="project" value="UniProtKB-KW"/>
</dbReference>
<proteinExistence type="predicted"/>
<keyword evidence="2" id="KW-0378">Hydrolase</keyword>
<dbReference type="GO" id="GO:0015074">
    <property type="term" value="P:DNA integration"/>
    <property type="evidence" value="ECO:0007669"/>
    <property type="project" value="InterPro"/>
</dbReference>
<dbReference type="Proteomes" id="UP001314205">
    <property type="component" value="Unassembled WGS sequence"/>
</dbReference>
<dbReference type="PROSITE" id="PS50994">
    <property type="entry name" value="INTEGRASE"/>
    <property type="match status" value="1"/>
</dbReference>
<dbReference type="AlphaFoldDB" id="A0AAV1KSZ7"/>
<evidence type="ECO:0000259" key="3">
    <source>
        <dbReference type="PROSITE" id="PS50994"/>
    </source>
</evidence>
<dbReference type="GO" id="GO:0003676">
    <property type="term" value="F:nucleic acid binding"/>
    <property type="evidence" value="ECO:0007669"/>
    <property type="project" value="InterPro"/>
</dbReference>
<dbReference type="PANTHER" id="PTHR42648">
    <property type="entry name" value="TRANSPOSASE, PUTATIVE-RELATED"/>
    <property type="match status" value="1"/>
</dbReference>
<dbReference type="Gene3D" id="3.30.420.10">
    <property type="entry name" value="Ribonuclease H-like superfamily/Ribonuclease H"/>
    <property type="match status" value="1"/>
</dbReference>
<comment type="caution">
    <text evidence="4">The sequence shown here is derived from an EMBL/GenBank/DDBJ whole genome shotgun (WGS) entry which is preliminary data.</text>
</comment>
<dbReference type="Pfam" id="PF25597">
    <property type="entry name" value="SH3_retrovirus"/>
    <property type="match status" value="1"/>
</dbReference>
<accession>A0AAV1KSZ7</accession>
<reference evidence="4 5" key="1">
    <citation type="submission" date="2023-11" db="EMBL/GenBank/DDBJ databases">
        <authorList>
            <person name="Hedman E."/>
            <person name="Englund M."/>
            <person name="Stromberg M."/>
            <person name="Nyberg Akerstrom W."/>
            <person name="Nylinder S."/>
            <person name="Jareborg N."/>
            <person name="Kallberg Y."/>
            <person name="Kronander E."/>
        </authorList>
    </citation>
    <scope>NUCLEOTIDE SEQUENCE [LARGE SCALE GENOMIC DNA]</scope>
</reference>
<dbReference type="InterPro" id="IPR036397">
    <property type="entry name" value="RNaseH_sf"/>
</dbReference>
<dbReference type="InterPro" id="IPR012337">
    <property type="entry name" value="RNaseH-like_sf"/>
</dbReference>
<protein>
    <recommendedName>
        <fullName evidence="3">Integrase catalytic domain-containing protein</fullName>
    </recommendedName>
</protein>
<dbReference type="GO" id="GO:0016787">
    <property type="term" value="F:hydrolase activity"/>
    <property type="evidence" value="ECO:0007669"/>
    <property type="project" value="UniProtKB-KW"/>
</dbReference>
<dbReference type="InterPro" id="IPR043502">
    <property type="entry name" value="DNA/RNA_pol_sf"/>
</dbReference>
<evidence type="ECO:0000256" key="2">
    <source>
        <dbReference type="ARBA" id="ARBA00022801"/>
    </source>
</evidence>
<dbReference type="GO" id="GO:0071897">
    <property type="term" value="P:DNA biosynthetic process"/>
    <property type="evidence" value="ECO:0007669"/>
    <property type="project" value="UniProtKB-ARBA"/>
</dbReference>
<dbReference type="SUPFAM" id="SSF53098">
    <property type="entry name" value="Ribonuclease H-like"/>
    <property type="match status" value="1"/>
</dbReference>
<name>A0AAV1KSZ7_9NEOP</name>
<sequence length="406" mass="46621">MKTKSEAPEKIASYLRPVENQLGRRVKSLRSDNGTELKNTKTKEMMDKLGILHTFMNVHTPEQNGRIEREMRTIIEAARAAIHADELDERLWAEAMNHAIFTINHTGTSNVPGKSPGELWFGRKMKIEKLRPFGCECYVLTHAQNRGKIDSKSEKGILVGYDIDSPCYRMQEEYDSLMEMKTWTLVDCPEGVKPITCRWVLREKADGRLKARLVARGFEQKGGVDYAETFSPVARHASIRLLLSHAASEKMKLVSFDVKTAFLYRNLEQVIYMKQPEGFDDGSGKVCKLDKTLYGLKQAPSMWNERVTTHFEKKIGLINTDDDPCIYYNKDKSIMLFVDDGLIAGKNEDEIYRILGEINKEFQITISKKAQDKLTYLGMEIKIDQDGIFANQPRYTEKILRKMKLE</sequence>
<evidence type="ECO:0000256" key="1">
    <source>
        <dbReference type="ARBA" id="ARBA00022723"/>
    </source>
</evidence>